<name>A0A0A9GGQ7_ARUDO</name>
<reference evidence="1" key="1">
    <citation type="submission" date="2014-09" db="EMBL/GenBank/DDBJ databases">
        <authorList>
            <person name="Magalhaes I.L.F."/>
            <person name="Oliveira U."/>
            <person name="Santos F.R."/>
            <person name="Vidigal T.H.D.A."/>
            <person name="Brescovit A.D."/>
            <person name="Santos A.J."/>
        </authorList>
    </citation>
    <scope>NUCLEOTIDE SEQUENCE</scope>
    <source>
        <tissue evidence="1">Shoot tissue taken approximately 20 cm above the soil surface</tissue>
    </source>
</reference>
<dbReference type="EMBL" id="GBRH01175307">
    <property type="protein sequence ID" value="JAE22589.1"/>
    <property type="molecule type" value="Transcribed_RNA"/>
</dbReference>
<sequence>MMLCRQGHGTSSPLDKISARTQCRSCAPSLRLRQQFCSCSQLYSSSGTMQGTCRVHVSEVATVKDMKCSVFSSCGVSVVEVIPRNSEISSFDFSSQLRDFHAPSRVISIGRSPRTS</sequence>
<evidence type="ECO:0000313" key="1">
    <source>
        <dbReference type="EMBL" id="JAE22589.1"/>
    </source>
</evidence>
<organism evidence="1">
    <name type="scientific">Arundo donax</name>
    <name type="common">Giant reed</name>
    <name type="synonym">Donax arundinaceus</name>
    <dbReference type="NCBI Taxonomy" id="35708"/>
    <lineage>
        <taxon>Eukaryota</taxon>
        <taxon>Viridiplantae</taxon>
        <taxon>Streptophyta</taxon>
        <taxon>Embryophyta</taxon>
        <taxon>Tracheophyta</taxon>
        <taxon>Spermatophyta</taxon>
        <taxon>Magnoliopsida</taxon>
        <taxon>Liliopsida</taxon>
        <taxon>Poales</taxon>
        <taxon>Poaceae</taxon>
        <taxon>PACMAD clade</taxon>
        <taxon>Arundinoideae</taxon>
        <taxon>Arundineae</taxon>
        <taxon>Arundo</taxon>
    </lineage>
</organism>
<accession>A0A0A9GGQ7</accession>
<protein>
    <submittedName>
        <fullName evidence="1">Uncharacterized protein</fullName>
    </submittedName>
</protein>
<dbReference type="AlphaFoldDB" id="A0A0A9GGQ7"/>
<proteinExistence type="predicted"/>
<reference evidence="1" key="2">
    <citation type="journal article" date="2015" name="Data Brief">
        <title>Shoot transcriptome of the giant reed, Arundo donax.</title>
        <authorList>
            <person name="Barrero R.A."/>
            <person name="Guerrero F.D."/>
            <person name="Moolhuijzen P."/>
            <person name="Goolsby J.A."/>
            <person name="Tidwell J."/>
            <person name="Bellgard S.E."/>
            <person name="Bellgard M.I."/>
        </authorList>
    </citation>
    <scope>NUCLEOTIDE SEQUENCE</scope>
    <source>
        <tissue evidence="1">Shoot tissue taken approximately 20 cm above the soil surface</tissue>
    </source>
</reference>